<feature type="region of interest" description="Disordered" evidence="12">
    <location>
        <begin position="1161"/>
        <end position="1186"/>
    </location>
</feature>
<keyword evidence="6" id="KW-0223">Dioxygenase</keyword>
<feature type="repeat" description="TPR" evidence="11">
    <location>
        <begin position="966"/>
        <end position="999"/>
    </location>
</feature>
<dbReference type="Gene3D" id="1.20.58.1370">
    <property type="match status" value="1"/>
</dbReference>
<evidence type="ECO:0000256" key="6">
    <source>
        <dbReference type="ARBA" id="ARBA00022964"/>
    </source>
</evidence>
<evidence type="ECO:0000256" key="2">
    <source>
        <dbReference type="ARBA" id="ARBA00004123"/>
    </source>
</evidence>
<dbReference type="SUPFAM" id="SSF51197">
    <property type="entry name" value="Clavaminate synthase-like"/>
    <property type="match status" value="1"/>
</dbReference>
<reference evidence="15" key="1">
    <citation type="submission" date="2016-11" db="UniProtKB">
        <authorList>
            <consortium name="WormBaseParasite"/>
        </authorList>
    </citation>
    <scope>IDENTIFICATION</scope>
</reference>
<feature type="compositionally biased region" description="Polar residues" evidence="12">
    <location>
        <begin position="412"/>
        <end position="422"/>
    </location>
</feature>
<dbReference type="InterPro" id="IPR019734">
    <property type="entry name" value="TPR_rpt"/>
</dbReference>
<protein>
    <submittedName>
        <fullName evidence="15">JmjC domain-containing protein</fullName>
    </submittedName>
</protein>
<evidence type="ECO:0000256" key="8">
    <source>
        <dbReference type="ARBA" id="ARBA00023004"/>
    </source>
</evidence>
<evidence type="ECO:0000256" key="9">
    <source>
        <dbReference type="ARBA" id="ARBA00023242"/>
    </source>
</evidence>
<evidence type="ECO:0000256" key="10">
    <source>
        <dbReference type="ARBA" id="ARBA00034483"/>
    </source>
</evidence>
<keyword evidence="5" id="KW-0156">Chromatin regulator</keyword>
<dbReference type="Gene3D" id="1.25.40.10">
    <property type="entry name" value="Tetratricopeptide repeat domain"/>
    <property type="match status" value="2"/>
</dbReference>
<dbReference type="Pfam" id="PF13176">
    <property type="entry name" value="TPR_7"/>
    <property type="match status" value="1"/>
</dbReference>
<feature type="compositionally biased region" description="Low complexity" evidence="12">
    <location>
        <begin position="1296"/>
        <end position="1318"/>
    </location>
</feature>
<evidence type="ECO:0000256" key="1">
    <source>
        <dbReference type="ARBA" id="ARBA00001954"/>
    </source>
</evidence>
<dbReference type="PANTHER" id="PTHR14017:SF1">
    <property type="entry name" value="LD02225P"/>
    <property type="match status" value="1"/>
</dbReference>
<dbReference type="PROSITE" id="PS51184">
    <property type="entry name" value="JMJC"/>
    <property type="match status" value="1"/>
</dbReference>
<evidence type="ECO:0000256" key="12">
    <source>
        <dbReference type="SAM" id="MobiDB-lite"/>
    </source>
</evidence>
<feature type="repeat" description="TPR" evidence="11">
    <location>
        <begin position="932"/>
        <end position="965"/>
    </location>
</feature>
<dbReference type="InterPro" id="IPR046941">
    <property type="entry name" value="KDM6_GATAL_sf"/>
</dbReference>
<dbReference type="Gene3D" id="2.60.120.650">
    <property type="entry name" value="Cupin"/>
    <property type="match status" value="1"/>
</dbReference>
<dbReference type="GO" id="GO:0071558">
    <property type="term" value="F:histone H3K27me2/H3K27me3 demethylase activity"/>
    <property type="evidence" value="ECO:0007669"/>
    <property type="project" value="TreeGrafter"/>
</dbReference>
<keyword evidence="3" id="KW-0479">Metal-binding</keyword>
<dbReference type="PANTHER" id="PTHR14017">
    <property type="entry name" value="LYSINE-SPECIFIC DEMETHYLASE"/>
    <property type="match status" value="1"/>
</dbReference>
<evidence type="ECO:0000256" key="7">
    <source>
        <dbReference type="ARBA" id="ARBA00023002"/>
    </source>
</evidence>
<comment type="cofactor">
    <cofactor evidence="1">
        <name>Fe(2+)</name>
        <dbReference type="ChEBI" id="CHEBI:29033"/>
    </cofactor>
</comment>
<dbReference type="GO" id="GO:0046872">
    <property type="term" value="F:metal ion binding"/>
    <property type="evidence" value="ECO:0007669"/>
    <property type="project" value="UniProtKB-KW"/>
</dbReference>
<evidence type="ECO:0000259" key="13">
    <source>
        <dbReference type="PROSITE" id="PS51184"/>
    </source>
</evidence>
<keyword evidence="11" id="KW-0802">TPR repeat</keyword>
<dbReference type="InterPro" id="IPR048562">
    <property type="entry name" value="KDM6A_B-like_C-hel"/>
</dbReference>
<comment type="similarity">
    <text evidence="10">Belongs to the UTX family.</text>
</comment>
<evidence type="ECO:0000256" key="3">
    <source>
        <dbReference type="ARBA" id="ARBA00022723"/>
    </source>
</evidence>
<dbReference type="GO" id="GO:0044666">
    <property type="term" value="C:MLL3/4 complex"/>
    <property type="evidence" value="ECO:0007669"/>
    <property type="project" value="TreeGrafter"/>
</dbReference>
<dbReference type="GO" id="GO:0000978">
    <property type="term" value="F:RNA polymerase II cis-regulatory region sequence-specific DNA binding"/>
    <property type="evidence" value="ECO:0007669"/>
    <property type="project" value="TreeGrafter"/>
</dbReference>
<dbReference type="Pfam" id="PF13181">
    <property type="entry name" value="TPR_8"/>
    <property type="match status" value="1"/>
</dbReference>
<evidence type="ECO:0000256" key="11">
    <source>
        <dbReference type="PROSITE-ProRule" id="PRU00339"/>
    </source>
</evidence>
<evidence type="ECO:0000256" key="5">
    <source>
        <dbReference type="ARBA" id="ARBA00022853"/>
    </source>
</evidence>
<evidence type="ECO:0000313" key="15">
    <source>
        <dbReference type="WBParaSite" id="maker-uti_cns_0014461-snap-gene-0.4-mRNA-1"/>
    </source>
</evidence>
<dbReference type="SUPFAM" id="SSF48452">
    <property type="entry name" value="TPR-like"/>
    <property type="match status" value="1"/>
</dbReference>
<feature type="repeat" description="TPR" evidence="11">
    <location>
        <begin position="749"/>
        <end position="782"/>
    </location>
</feature>
<dbReference type="GO" id="GO:0010468">
    <property type="term" value="P:regulation of gene expression"/>
    <property type="evidence" value="ECO:0007669"/>
    <property type="project" value="TreeGrafter"/>
</dbReference>
<dbReference type="GO" id="GO:0031490">
    <property type="term" value="F:chromatin DNA binding"/>
    <property type="evidence" value="ECO:0007669"/>
    <property type="project" value="TreeGrafter"/>
</dbReference>
<dbReference type="InterPro" id="IPR011990">
    <property type="entry name" value="TPR-like_helical_dom_sf"/>
</dbReference>
<name>A0A1I8INB0_9PLAT</name>
<comment type="subcellular location">
    <subcellularLocation>
        <location evidence="2">Nucleus</location>
    </subcellularLocation>
</comment>
<dbReference type="Gene3D" id="2.10.110.20">
    <property type="match status" value="1"/>
</dbReference>
<sequence>VSVLLASAGILQLVFLRRADRAGRILGGRSRCRRRNSGNADANSDAATAAAVTMLGEQPHAAEGLAAGLAAVLLHLRVSLHVRPQVGPVGKRSLADAALERLLPSVSPDVPVEQPHPAEGFAADFALAGQGVRPDVHLQRAQAVVDFVTAALSRGRRYVMRRDASAAAARLAVLQQTGACRVTSSTFFARESLLMLMLLLLLLLMLHQLHCRTAAAVVVVHRCRHRGWRRRRRGHSRRRWQEFVDEASDAAAKELRWRSLPRRLGQSWRRRWRRRHLCGEPLQLARLGQSSHLKVSEQLRISANVFPGFSSGCWLMERCRDSIREQLADWRSRGFIAAAAAAAAAAIGIGEFCSDSRRRGSGSRCCRAADAGHNKDVDISYLIQELYTRKGKPDLPGARLPEGRLDRFPQRPSKTPNRNNLPDSGEDLASIEERCNLLVESLNTAMAKKTTRKVYCASLEGQHHKARLNLVMDELLSADIPSSITRAGYADDVAVAVSGPDPATLHNLMQPFANKAADWATWHGLKISVAKTSLSSSPNAEHRHPWSRQHSAGCRCDGSLFNGRAGAVTAIFHKAVRRLFQESLHLGEETEEHHTSPSALFAAPGPPLAFGFAKLGPSDTPPAPGAAAASSSSSSGSKRTILQKAVTYLDSLVLQSVIDAEEFAKQTKDSVKFDSTKSEQLAAASDEEATDIGVVESEAARARRHFEQSVPPALYCYLGHFHLLLEHWEQAFSAYTVYEQREPRADTNSAYLYGLGLCHYHFNRFDSAISAFHRVLYQEPAFSRANEIHVRLGVIYKLRADLERSLRHFKRALYDRSPCSLTSAEIRFHIAHLYEVCNKVRFAKDYYSQLAEKPDTSKELKALCYLQLGWLYHSKPELGDHDTAVQYLQNALTLDREHGTYYLLGRCFSALGRVQDAFMAYRSSIDKLEACADTWCSIGVLYQQQNQPMDALQAYVCAVQLDKDHVAAWSDLGILYESNGQYRDALTCYTSAAKVDKRGELNPMLRERITVLQEYLANIPDKLIEQKVQQSGNHLLPPVKEAWNLPIPAELTQRKEKPPTAVPISSLTDLLDVNDIFVDTEFTLDKLTADLVSNMEANGGQSDRNGGANLKEALLSRNLVPRRSPVPSVSLATPARLLLSQVSGVAAQRNWTFTNCILPEGSPPPTAPPPPYPPLSGDQLYPPTSSIYLDSKKDAHSPELMRFCKQQPVAVIRGLAAALRLDLSLFSTKTLVEANGEHRIEVRTQRVQPPDVNRDAEGRTVWICESPRGHTTISAYGRYQAQSFQEAVKEEKSEMQQQQQSGSSQQAQNGAASSSVSAGAGGAGASAAANAAAAAKRAPSVIRFGTNCDLSDEKKWLPQLQELTKLPTFVKVVSASNMLSHVGHTILGMNTVQLYMKVPGSRTPGHQENNSFCSVNINIGPGDCEWFAVPEQYWGALHNLCHRHGVDYLHGSWWPDLTDLAAEGVPVYRFIQRPGDLVWINAGTPHWVQAIGWCNNIAWNVGPLTAKQYMLARERYEFNKLNNFKSIVPMIHLSWMLARNLKLSDQSLFELIKHTLQRSLVYCYMTIEFVQHLRLEVKWHGRKPDEDTQYCNVCD</sequence>
<dbReference type="InterPro" id="IPR003347">
    <property type="entry name" value="JmjC_dom"/>
</dbReference>
<feature type="region of interest" description="Disordered" evidence="12">
    <location>
        <begin position="393"/>
        <end position="426"/>
    </location>
</feature>
<organism evidence="14 15">
    <name type="scientific">Macrostomum lignano</name>
    <dbReference type="NCBI Taxonomy" id="282301"/>
    <lineage>
        <taxon>Eukaryota</taxon>
        <taxon>Metazoa</taxon>
        <taxon>Spiralia</taxon>
        <taxon>Lophotrochozoa</taxon>
        <taxon>Platyhelminthes</taxon>
        <taxon>Rhabditophora</taxon>
        <taxon>Macrostomorpha</taxon>
        <taxon>Macrostomida</taxon>
        <taxon>Macrostomidae</taxon>
        <taxon>Macrostomum</taxon>
    </lineage>
</organism>
<keyword evidence="9" id="KW-0539">Nucleus</keyword>
<evidence type="ECO:0000313" key="14">
    <source>
        <dbReference type="Proteomes" id="UP000095280"/>
    </source>
</evidence>
<dbReference type="Proteomes" id="UP000095280">
    <property type="component" value="Unplaced"/>
</dbReference>
<keyword evidence="14" id="KW-1185">Reference proteome</keyword>
<keyword evidence="7" id="KW-0560">Oxidoreductase</keyword>
<accession>A0A1I8INB0</accession>
<proteinExistence type="inferred from homology"/>
<dbReference type="Pfam" id="PF21322">
    <property type="entry name" value="KDM6_C-hel"/>
    <property type="match status" value="1"/>
</dbReference>
<feature type="region of interest" description="Disordered" evidence="12">
    <location>
        <begin position="1287"/>
        <end position="1323"/>
    </location>
</feature>
<keyword evidence="8" id="KW-0408">Iron</keyword>
<feature type="domain" description="JmjC" evidence="13">
    <location>
        <begin position="1355"/>
        <end position="1518"/>
    </location>
</feature>
<dbReference type="InterPro" id="IPR051630">
    <property type="entry name" value="Corepressor-Demethylase"/>
</dbReference>
<evidence type="ECO:0000256" key="4">
    <source>
        <dbReference type="ARBA" id="ARBA00022833"/>
    </source>
</evidence>
<dbReference type="Pfam" id="PF02373">
    <property type="entry name" value="JmjC"/>
    <property type="match status" value="1"/>
</dbReference>
<dbReference type="SMART" id="SM00028">
    <property type="entry name" value="TPR"/>
    <property type="match status" value="7"/>
</dbReference>
<keyword evidence="4" id="KW-0862">Zinc</keyword>
<dbReference type="SMART" id="SM00558">
    <property type="entry name" value="JmjC"/>
    <property type="match status" value="1"/>
</dbReference>
<dbReference type="PROSITE" id="PS50005">
    <property type="entry name" value="TPR"/>
    <property type="match status" value="3"/>
</dbReference>
<feature type="compositionally biased region" description="Pro residues" evidence="12">
    <location>
        <begin position="1161"/>
        <end position="1174"/>
    </location>
</feature>
<feature type="region of interest" description="Disordered" evidence="12">
    <location>
        <begin position="612"/>
        <end position="634"/>
    </location>
</feature>
<feature type="compositionally biased region" description="Low complexity" evidence="12">
    <location>
        <begin position="625"/>
        <end position="634"/>
    </location>
</feature>
<dbReference type="WBParaSite" id="maker-uti_cns_0014461-snap-gene-0.4-mRNA-1">
    <property type="protein sequence ID" value="maker-uti_cns_0014461-snap-gene-0.4-mRNA-1"/>
    <property type="gene ID" value="maker-uti_cns_0014461-snap-gene-0.4"/>
</dbReference>